<name>A0A7C8M229_9PLEO</name>
<evidence type="ECO:0000313" key="2">
    <source>
        <dbReference type="Proteomes" id="UP000481861"/>
    </source>
</evidence>
<comment type="caution">
    <text evidence="1">The sequence shown here is derived from an EMBL/GenBank/DDBJ whole genome shotgun (WGS) entry which is preliminary data.</text>
</comment>
<organism evidence="1 2">
    <name type="scientific">Massariosphaeria phaeospora</name>
    <dbReference type="NCBI Taxonomy" id="100035"/>
    <lineage>
        <taxon>Eukaryota</taxon>
        <taxon>Fungi</taxon>
        <taxon>Dikarya</taxon>
        <taxon>Ascomycota</taxon>
        <taxon>Pezizomycotina</taxon>
        <taxon>Dothideomycetes</taxon>
        <taxon>Pleosporomycetidae</taxon>
        <taxon>Pleosporales</taxon>
        <taxon>Pleosporales incertae sedis</taxon>
        <taxon>Massariosphaeria</taxon>
    </lineage>
</organism>
<evidence type="ECO:0000313" key="1">
    <source>
        <dbReference type="EMBL" id="KAF2865818.1"/>
    </source>
</evidence>
<sequence>MAQMPSAPNEYEQMKAILEDYEQIYDVASCHLTVSYMPMSSITMHYVPMTEGVPIPDTIYTIHVDHARCADVSRELPKTLDEALPAGTPPYLARAVQKLNLCDHALEVMKDAIAEKLREIGARVEWLRLIPLPRFIVHSSDEPPQVYTHSVFAITSASGAQYIADFTIEQFGFDRSMWFMTCSDYMEQCSEDGNWWLHTEEDQLEMDSMRPPSDVQDEAAVKGIVDGLCARLNWDELYSMAGEDRIEYIRGQATTVFEAEIKYSSLARSNAMVFTCTDRHVGRLDGQISKC</sequence>
<dbReference type="OrthoDB" id="3778887at2759"/>
<reference evidence="1 2" key="1">
    <citation type="submission" date="2020-01" db="EMBL/GenBank/DDBJ databases">
        <authorList>
            <consortium name="DOE Joint Genome Institute"/>
            <person name="Haridas S."/>
            <person name="Albert R."/>
            <person name="Binder M."/>
            <person name="Bloem J."/>
            <person name="Labutti K."/>
            <person name="Salamov A."/>
            <person name="Andreopoulos B."/>
            <person name="Baker S.E."/>
            <person name="Barry K."/>
            <person name="Bills G."/>
            <person name="Bluhm B.H."/>
            <person name="Cannon C."/>
            <person name="Castanera R."/>
            <person name="Culley D.E."/>
            <person name="Daum C."/>
            <person name="Ezra D."/>
            <person name="Gonzalez J.B."/>
            <person name="Henrissat B."/>
            <person name="Kuo A."/>
            <person name="Liang C."/>
            <person name="Lipzen A."/>
            <person name="Lutzoni F."/>
            <person name="Magnuson J."/>
            <person name="Mondo S."/>
            <person name="Nolan M."/>
            <person name="Ohm R."/>
            <person name="Pangilinan J."/>
            <person name="Park H.-J.H."/>
            <person name="Ramirez L."/>
            <person name="Alfaro M."/>
            <person name="Sun H."/>
            <person name="Tritt A."/>
            <person name="Yoshinaga Y."/>
            <person name="Zwiers L.-H.L."/>
            <person name="Turgeon B.G."/>
            <person name="Goodwin S.B."/>
            <person name="Spatafora J.W."/>
            <person name="Crous P.W."/>
            <person name="Grigoriev I.V."/>
        </authorList>
    </citation>
    <scope>NUCLEOTIDE SEQUENCE [LARGE SCALE GENOMIC DNA]</scope>
    <source>
        <strain evidence="1 2">CBS 611.86</strain>
    </source>
</reference>
<protein>
    <submittedName>
        <fullName evidence="1">Uncharacterized protein</fullName>
    </submittedName>
</protein>
<keyword evidence="2" id="KW-1185">Reference proteome</keyword>
<gene>
    <name evidence="1" type="ORF">BDV95DRAFT_651916</name>
</gene>
<dbReference type="EMBL" id="JAADJZ010000031">
    <property type="protein sequence ID" value="KAF2865818.1"/>
    <property type="molecule type" value="Genomic_DNA"/>
</dbReference>
<dbReference type="Proteomes" id="UP000481861">
    <property type="component" value="Unassembled WGS sequence"/>
</dbReference>
<proteinExistence type="predicted"/>
<dbReference type="AlphaFoldDB" id="A0A7C8M229"/>
<accession>A0A7C8M229</accession>